<dbReference type="Proteomes" id="UP000094527">
    <property type="component" value="Unassembled WGS sequence"/>
</dbReference>
<evidence type="ECO:0000313" key="3">
    <source>
        <dbReference type="EMBL" id="ODM98732.1"/>
    </source>
</evidence>
<evidence type="ECO:0000313" key="4">
    <source>
        <dbReference type="Proteomes" id="UP000094527"/>
    </source>
</evidence>
<dbReference type="Pfam" id="PF02833">
    <property type="entry name" value="DHHA2"/>
    <property type="match status" value="1"/>
</dbReference>
<dbReference type="InterPro" id="IPR004097">
    <property type="entry name" value="DHHA2"/>
</dbReference>
<proteinExistence type="inferred from homology"/>
<accession>A0A1D2N0D2</accession>
<sequence>DEIDLIALQSTGRMKLTLVDHNVLAQGDAFLQNSIVQVIDHHKRERQFDRRDIIEPVGSCCTLVAEMVLGLFDKDPVICALLYGTILLDTINLNPSAQKATPKDVKLTSELEDTLARALGSPLKRDDVYEPINKARTDISQLSPDQLLRKDCKLLKSPEITIAVPAVPLLSQKFLELPAAVEALRNSLRLNRCTAIVLMGWEVDMEGTMRRDVTIFSDGIHKAKQVCTPMENCGELQLQLVKSSTESQSVYWTYNQKNAALSRKFILPFLATHFETKAQNHLDVDALAGVEILIPNGEMSPNKIGTCPVPSISYSSVQNLGIGDPISHCGSNQSSAYNSCPYTPQNSCAEPEDGYPSEQYFLPSFNSREMIEKIELKRHKLRGYDKSEDQLNPGACSSYPYTPKNSFVESNMEALFEQQRSNNGGVLHEIDSEVLLRKLLEKRKDNLNASPTAHSISNTSSKSQSLTKLNVVDEAAAGGDISSQLSPTYQVRLTENYVSSMESSGGDAK</sequence>
<dbReference type="Gene3D" id="3.10.310.20">
    <property type="entry name" value="DHHA2 domain"/>
    <property type="match status" value="1"/>
</dbReference>
<evidence type="ECO:0000256" key="1">
    <source>
        <dbReference type="ARBA" id="ARBA00010331"/>
    </source>
</evidence>
<dbReference type="AlphaFoldDB" id="A0A1D2N0D2"/>
<reference evidence="3 4" key="1">
    <citation type="journal article" date="2016" name="Genome Biol. Evol.">
        <title>Gene Family Evolution Reflects Adaptation to Soil Environmental Stressors in the Genome of the Collembolan Orchesella cincta.</title>
        <authorList>
            <person name="Faddeeva-Vakhrusheva A."/>
            <person name="Derks M.F."/>
            <person name="Anvar S.Y."/>
            <person name="Agamennone V."/>
            <person name="Suring W."/>
            <person name="Smit S."/>
            <person name="van Straalen N.M."/>
            <person name="Roelofs D."/>
        </authorList>
    </citation>
    <scope>NUCLEOTIDE SEQUENCE [LARGE SCALE GENOMIC DNA]</scope>
    <source>
        <tissue evidence="3">Mixed pool</tissue>
    </source>
</reference>
<gene>
    <name evidence="3" type="ORF">Ocin01_07945</name>
</gene>
<dbReference type="Gene3D" id="3.90.1640.10">
    <property type="entry name" value="inorganic pyrophosphatase (n-terminal core)"/>
    <property type="match status" value="1"/>
</dbReference>
<feature type="domain" description="DHHA2" evidence="2">
    <location>
        <begin position="129"/>
        <end position="274"/>
    </location>
</feature>
<comment type="similarity">
    <text evidence="1">Belongs to the PPase class C family. Prune subfamily.</text>
</comment>
<keyword evidence="4" id="KW-1185">Reference proteome</keyword>
<dbReference type="InterPro" id="IPR038763">
    <property type="entry name" value="DHH_sf"/>
</dbReference>
<comment type="caution">
    <text evidence="3">The sequence shown here is derived from an EMBL/GenBank/DDBJ whole genome shotgun (WGS) entry which is preliminary data.</text>
</comment>
<dbReference type="PANTHER" id="PTHR12112">
    <property type="entry name" value="BNIP - RELATED"/>
    <property type="match status" value="1"/>
</dbReference>
<dbReference type="OMA" id="QNSCAEP"/>
<dbReference type="InterPro" id="IPR038222">
    <property type="entry name" value="DHHA2_dom_sf"/>
</dbReference>
<dbReference type="GO" id="GO:0004309">
    <property type="term" value="F:exopolyphosphatase activity"/>
    <property type="evidence" value="ECO:0007669"/>
    <property type="project" value="TreeGrafter"/>
</dbReference>
<evidence type="ECO:0000259" key="2">
    <source>
        <dbReference type="SMART" id="SM01131"/>
    </source>
</evidence>
<protein>
    <submittedName>
        <fullName evidence="3">Protein prune</fullName>
    </submittedName>
</protein>
<feature type="non-terminal residue" evidence="3">
    <location>
        <position position="1"/>
    </location>
</feature>
<name>A0A1D2N0D2_ORCCI</name>
<dbReference type="EMBL" id="LJIJ01000330">
    <property type="protein sequence ID" value="ODM98732.1"/>
    <property type="molecule type" value="Genomic_DNA"/>
</dbReference>
<dbReference type="SUPFAM" id="SSF64182">
    <property type="entry name" value="DHH phosphoesterases"/>
    <property type="match status" value="1"/>
</dbReference>
<organism evidence="3 4">
    <name type="scientific">Orchesella cincta</name>
    <name type="common">Springtail</name>
    <name type="synonym">Podura cincta</name>
    <dbReference type="NCBI Taxonomy" id="48709"/>
    <lineage>
        <taxon>Eukaryota</taxon>
        <taxon>Metazoa</taxon>
        <taxon>Ecdysozoa</taxon>
        <taxon>Arthropoda</taxon>
        <taxon>Hexapoda</taxon>
        <taxon>Collembola</taxon>
        <taxon>Entomobryomorpha</taxon>
        <taxon>Entomobryoidea</taxon>
        <taxon>Orchesellidae</taxon>
        <taxon>Orchesellinae</taxon>
        <taxon>Orchesella</taxon>
    </lineage>
</organism>
<dbReference type="STRING" id="48709.A0A1D2N0D2"/>
<dbReference type="SMART" id="SM01131">
    <property type="entry name" value="DHHA2"/>
    <property type="match status" value="1"/>
</dbReference>
<dbReference type="OrthoDB" id="374045at2759"/>
<dbReference type="PANTHER" id="PTHR12112:SF39">
    <property type="entry name" value="EG:152A3.5 PROTEIN (FBGN0003116_PN PROTEIN)"/>
    <property type="match status" value="1"/>
</dbReference>
<dbReference type="GO" id="GO:0005737">
    <property type="term" value="C:cytoplasm"/>
    <property type="evidence" value="ECO:0007669"/>
    <property type="project" value="InterPro"/>
</dbReference>